<keyword evidence="3" id="KW-1185">Reference proteome</keyword>
<evidence type="ECO:0000313" key="2">
    <source>
        <dbReference type="EMBL" id="VDN91070.1"/>
    </source>
</evidence>
<reference evidence="2 3" key="2">
    <citation type="submission" date="2018-11" db="EMBL/GenBank/DDBJ databases">
        <authorList>
            <consortium name="Pathogen Informatics"/>
        </authorList>
    </citation>
    <scope>NUCLEOTIDE SEQUENCE [LARGE SCALE GENOMIC DNA]</scope>
</reference>
<dbReference type="Proteomes" id="UP000278627">
    <property type="component" value="Unassembled WGS sequence"/>
</dbReference>
<dbReference type="EMBL" id="UZAD01013168">
    <property type="protein sequence ID" value="VDN91070.1"/>
    <property type="molecule type" value="Genomic_DNA"/>
</dbReference>
<protein>
    <submittedName>
        <fullName evidence="4">DAGKa domain-containing protein</fullName>
    </submittedName>
</protein>
<accession>A0A0N4TN68</accession>
<dbReference type="STRING" id="6280.A0A0N4TN68"/>
<gene>
    <name evidence="2" type="ORF">BPAG_LOCUS9884</name>
</gene>
<dbReference type="GO" id="GO:0007200">
    <property type="term" value="P:phospholipase C-activating G protein-coupled receptor signaling pathway"/>
    <property type="evidence" value="ECO:0007669"/>
    <property type="project" value="InterPro"/>
</dbReference>
<feature type="domain" description="Diacylglycerol kinase accessory" evidence="1">
    <location>
        <begin position="7"/>
        <end position="67"/>
    </location>
</feature>
<dbReference type="WBParaSite" id="BPAG_0000992201-mRNA-1">
    <property type="protein sequence ID" value="BPAG_0000992201-mRNA-1"/>
    <property type="gene ID" value="BPAG_0000992201"/>
</dbReference>
<evidence type="ECO:0000259" key="1">
    <source>
        <dbReference type="Pfam" id="PF00609"/>
    </source>
</evidence>
<proteinExistence type="predicted"/>
<dbReference type="GO" id="GO:0004143">
    <property type="term" value="F:ATP-dependent diacylglycerol kinase activity"/>
    <property type="evidence" value="ECO:0007669"/>
    <property type="project" value="InterPro"/>
</dbReference>
<reference evidence="4" key="1">
    <citation type="submission" date="2017-02" db="UniProtKB">
        <authorList>
            <consortium name="WormBaseParasite"/>
        </authorList>
    </citation>
    <scope>IDENTIFICATION</scope>
</reference>
<dbReference type="InterPro" id="IPR000756">
    <property type="entry name" value="Diacylglycerol_kin_accessory"/>
</dbReference>
<dbReference type="AlphaFoldDB" id="A0A0N4TN68"/>
<evidence type="ECO:0000313" key="4">
    <source>
        <dbReference type="WBParaSite" id="BPAG_0000992201-mRNA-1"/>
    </source>
</evidence>
<dbReference type="Pfam" id="PF00609">
    <property type="entry name" value="DAGK_acc"/>
    <property type="match status" value="1"/>
</dbReference>
<sequence>MSGIIIPLPSIESLFYLNVPFWGAGARPSVNLFCPQAVDDRKFDVFAVRSSFHIAQMQIGISQGISLKEVV</sequence>
<organism evidence="4">
    <name type="scientific">Brugia pahangi</name>
    <name type="common">Filarial nematode worm</name>
    <dbReference type="NCBI Taxonomy" id="6280"/>
    <lineage>
        <taxon>Eukaryota</taxon>
        <taxon>Metazoa</taxon>
        <taxon>Ecdysozoa</taxon>
        <taxon>Nematoda</taxon>
        <taxon>Chromadorea</taxon>
        <taxon>Rhabditida</taxon>
        <taxon>Spirurina</taxon>
        <taxon>Spiruromorpha</taxon>
        <taxon>Filarioidea</taxon>
        <taxon>Onchocercidae</taxon>
        <taxon>Brugia</taxon>
    </lineage>
</organism>
<name>A0A0N4TN68_BRUPA</name>
<evidence type="ECO:0000313" key="3">
    <source>
        <dbReference type="Proteomes" id="UP000278627"/>
    </source>
</evidence>